<feature type="transmembrane region" description="Helical" evidence="7">
    <location>
        <begin position="276"/>
        <end position="298"/>
    </location>
</feature>
<evidence type="ECO:0000313" key="8">
    <source>
        <dbReference type="EMBL" id="ORY83037.1"/>
    </source>
</evidence>
<reference evidence="8 9" key="1">
    <citation type="submission" date="2016-07" db="EMBL/GenBank/DDBJ databases">
        <title>Pervasive Adenine N6-methylation of Active Genes in Fungi.</title>
        <authorList>
            <consortium name="DOE Joint Genome Institute"/>
            <person name="Mondo S.J."/>
            <person name="Dannebaum R.O."/>
            <person name="Kuo R.C."/>
            <person name="Labutti K."/>
            <person name="Haridas S."/>
            <person name="Kuo A."/>
            <person name="Salamov A."/>
            <person name="Ahrendt S.R."/>
            <person name="Lipzen A."/>
            <person name="Sullivan W."/>
            <person name="Andreopoulos W.B."/>
            <person name="Clum A."/>
            <person name="Lindquist E."/>
            <person name="Daum C."/>
            <person name="Ramamoorthy G.K."/>
            <person name="Gryganskyi A."/>
            <person name="Culley D."/>
            <person name="Magnuson J.K."/>
            <person name="James T.Y."/>
            <person name="O'Malley M.A."/>
            <person name="Stajich J.E."/>
            <person name="Spatafora J.W."/>
            <person name="Visel A."/>
            <person name="Grigoriev I.V."/>
        </authorList>
    </citation>
    <scope>NUCLEOTIDE SEQUENCE [LARGE SCALE GENOMIC DNA]</scope>
    <source>
        <strain evidence="8 9">12-1054</strain>
    </source>
</reference>
<feature type="transmembrane region" description="Helical" evidence="7">
    <location>
        <begin position="56"/>
        <end position="77"/>
    </location>
</feature>
<evidence type="ECO:0000256" key="2">
    <source>
        <dbReference type="ARBA" id="ARBA00022692"/>
    </source>
</evidence>
<dbReference type="GO" id="GO:0098852">
    <property type="term" value="C:lytic vacuole membrane"/>
    <property type="evidence" value="ECO:0007669"/>
    <property type="project" value="UniProtKB-ARBA"/>
</dbReference>
<dbReference type="Proteomes" id="UP000193685">
    <property type="component" value="Unassembled WGS sequence"/>
</dbReference>
<dbReference type="OMA" id="CIADALM"/>
<keyword evidence="4 7" id="KW-0472">Membrane</keyword>
<feature type="transmembrane region" description="Helical" evidence="7">
    <location>
        <begin position="158"/>
        <end position="178"/>
    </location>
</feature>
<keyword evidence="2 7" id="KW-0812">Transmembrane</keyword>
<keyword evidence="3 7" id="KW-1133">Transmembrane helix</keyword>
<keyword evidence="9" id="KW-1185">Reference proteome</keyword>
<gene>
    <name evidence="8" type="ORF">BCR37DRAFT_413171</name>
</gene>
<dbReference type="GeneID" id="63788841"/>
<comment type="similarity">
    <text evidence="5">Belongs to the laat-1 family.</text>
</comment>
<dbReference type="RefSeq" id="XP_040725618.1">
    <property type="nucleotide sequence ID" value="XM_040872242.1"/>
</dbReference>
<feature type="transmembrane region" description="Helical" evidence="7">
    <location>
        <begin position="23"/>
        <end position="44"/>
    </location>
</feature>
<protein>
    <submittedName>
        <fullName evidence="8">PQ loop repeat-domain-containing protein</fullName>
    </submittedName>
</protein>
<dbReference type="Gene3D" id="1.20.1280.290">
    <property type="match status" value="2"/>
</dbReference>
<feature type="transmembrane region" description="Helical" evidence="7">
    <location>
        <begin position="213"/>
        <end position="231"/>
    </location>
</feature>
<evidence type="ECO:0000256" key="1">
    <source>
        <dbReference type="ARBA" id="ARBA00004141"/>
    </source>
</evidence>
<evidence type="ECO:0000256" key="4">
    <source>
        <dbReference type="ARBA" id="ARBA00023136"/>
    </source>
</evidence>
<organism evidence="8 9">
    <name type="scientific">Protomyces lactucae-debilis</name>
    <dbReference type="NCBI Taxonomy" id="2754530"/>
    <lineage>
        <taxon>Eukaryota</taxon>
        <taxon>Fungi</taxon>
        <taxon>Dikarya</taxon>
        <taxon>Ascomycota</taxon>
        <taxon>Taphrinomycotina</taxon>
        <taxon>Taphrinomycetes</taxon>
        <taxon>Taphrinales</taxon>
        <taxon>Protomycetaceae</taxon>
        <taxon>Protomyces</taxon>
    </lineage>
</organism>
<dbReference type="EMBL" id="MCFI01000008">
    <property type="protein sequence ID" value="ORY83037.1"/>
    <property type="molecule type" value="Genomic_DNA"/>
</dbReference>
<dbReference type="GO" id="GO:0034486">
    <property type="term" value="P:vacuolar transmembrane transport"/>
    <property type="evidence" value="ECO:0007669"/>
    <property type="project" value="UniProtKB-ARBA"/>
</dbReference>
<evidence type="ECO:0000256" key="7">
    <source>
        <dbReference type="SAM" id="Phobius"/>
    </source>
</evidence>
<dbReference type="OrthoDB" id="8048523at2759"/>
<dbReference type="InterPro" id="IPR051415">
    <property type="entry name" value="LAAT-1"/>
</dbReference>
<evidence type="ECO:0000256" key="5">
    <source>
        <dbReference type="ARBA" id="ARBA00038039"/>
    </source>
</evidence>
<proteinExistence type="inferred from homology"/>
<dbReference type="SMART" id="SM00679">
    <property type="entry name" value="CTNS"/>
    <property type="match status" value="2"/>
</dbReference>
<comment type="subcellular location">
    <subcellularLocation>
        <location evidence="1">Membrane</location>
        <topology evidence="1">Multi-pass membrane protein</topology>
    </subcellularLocation>
</comment>
<dbReference type="Pfam" id="PF04193">
    <property type="entry name" value="PQ-loop"/>
    <property type="match status" value="2"/>
</dbReference>
<dbReference type="PANTHER" id="PTHR16201:SF44">
    <property type="entry name" value="SEVEN TRANSMEMBRANE PROTEIN 1"/>
    <property type="match status" value="1"/>
</dbReference>
<dbReference type="GO" id="GO:0015174">
    <property type="term" value="F:basic amino acid transmembrane transporter activity"/>
    <property type="evidence" value="ECO:0007669"/>
    <property type="project" value="UniProtKB-ARBA"/>
</dbReference>
<dbReference type="FunFam" id="1.20.1280.290:FF:000009">
    <property type="entry name" value="PQ loop repeat family protein"/>
    <property type="match status" value="1"/>
</dbReference>
<sequence length="323" mass="35653">MAAILSRDAMQEAMVIVWTRADISNLIGAISLAFWLCNGIPLVYEIWRARSAEGVSIGFVGLWAVGDVLNLAGALWAGLAPTVVVVSIYYIFSDIIILGEAYYFNYIYKRGESIVDTLEQEVAGVAPPFAPDNEADESSALLNDGKHTAQTRILTYDVLFNVAAVLLVIVLGAAGWYASLYIPHDGPHRDHKHHHGHGPLPPTDDKVALGPQLLGYTSAALYLCARIPQILKNYRKQQTEGLALLFFIFSVFGNLTYAASIFAYNSEKAYIMSSMAWIIGSLGTLIFDFIILGQFLHYNKRKHLRVRRASGQSVERESSILNI</sequence>
<dbReference type="AlphaFoldDB" id="A0A1Y2FHF9"/>
<evidence type="ECO:0000313" key="9">
    <source>
        <dbReference type="Proteomes" id="UP000193685"/>
    </source>
</evidence>
<comment type="caution">
    <text evidence="8">The sequence shown here is derived from an EMBL/GenBank/DDBJ whole genome shotgun (WGS) entry which is preliminary data.</text>
</comment>
<feature type="transmembrane region" description="Helical" evidence="7">
    <location>
        <begin position="83"/>
        <end position="104"/>
    </location>
</feature>
<feature type="transmembrane region" description="Helical" evidence="7">
    <location>
        <begin position="243"/>
        <end position="264"/>
    </location>
</feature>
<dbReference type="InterPro" id="IPR006603">
    <property type="entry name" value="PQ-loop_rpt"/>
</dbReference>
<accession>A0A1Y2FHF9</accession>
<evidence type="ECO:0000256" key="3">
    <source>
        <dbReference type="ARBA" id="ARBA00022989"/>
    </source>
</evidence>
<dbReference type="PANTHER" id="PTHR16201">
    <property type="entry name" value="SEVEN TRANSMEMBRANE PROTEIN 1-RELATED"/>
    <property type="match status" value="1"/>
</dbReference>
<dbReference type="FunFam" id="1.20.1280.290:FF:000012">
    <property type="entry name" value="Vacuolar membrane PQ loop repeat protein"/>
    <property type="match status" value="1"/>
</dbReference>
<evidence type="ECO:0000256" key="6">
    <source>
        <dbReference type="ARBA" id="ARBA00050768"/>
    </source>
</evidence>
<comment type="catalytic activity">
    <reaction evidence="6">
        <text>L-histidine(out) + L-arginine(in) = L-histidine(in) + L-arginine(out)</text>
        <dbReference type="Rhea" id="RHEA:71063"/>
        <dbReference type="ChEBI" id="CHEBI:32682"/>
        <dbReference type="ChEBI" id="CHEBI:57595"/>
    </reaction>
</comment>
<name>A0A1Y2FHF9_PROLT</name>